<dbReference type="PANTHER" id="PTHR43391">
    <property type="entry name" value="RETINOL DEHYDROGENASE-RELATED"/>
    <property type="match status" value="1"/>
</dbReference>
<keyword evidence="5" id="KW-1185">Reference proteome</keyword>
<dbReference type="Gene3D" id="3.40.50.720">
    <property type="entry name" value="NAD(P)-binding Rossmann-like Domain"/>
    <property type="match status" value="1"/>
</dbReference>
<dbReference type="RefSeq" id="WP_051573652.1">
    <property type="nucleotide sequence ID" value="NZ_JAAIKT010000023.1"/>
</dbReference>
<evidence type="ECO:0000256" key="1">
    <source>
        <dbReference type="ARBA" id="ARBA00006484"/>
    </source>
</evidence>
<feature type="domain" description="ABM" evidence="3">
    <location>
        <begin position="264"/>
        <end position="355"/>
    </location>
</feature>
<dbReference type="EMBL" id="JAAIKT010000023">
    <property type="protein sequence ID" value="NEW72676.1"/>
    <property type="molecule type" value="Genomic_DNA"/>
</dbReference>
<evidence type="ECO:0000259" key="3">
    <source>
        <dbReference type="PROSITE" id="PS51725"/>
    </source>
</evidence>
<name>A0A6G4AGW0_9ACTN</name>
<keyword evidence="2" id="KW-0560">Oxidoreductase</keyword>
<accession>A0A6G4AGW0</accession>
<comment type="caution">
    <text evidence="4">The sequence shown here is derived from an EMBL/GenBank/DDBJ whole genome shotgun (WGS) entry which is preliminary data.</text>
</comment>
<dbReference type="PRINTS" id="PR00081">
    <property type="entry name" value="GDHRDH"/>
</dbReference>
<evidence type="ECO:0000313" key="5">
    <source>
        <dbReference type="Proteomes" id="UP000476310"/>
    </source>
</evidence>
<gene>
    <name evidence="4" type="ORF">G4H13_20300</name>
</gene>
<dbReference type="GO" id="GO:0016491">
    <property type="term" value="F:oxidoreductase activity"/>
    <property type="evidence" value="ECO:0007669"/>
    <property type="project" value="UniProtKB-KW"/>
</dbReference>
<evidence type="ECO:0000313" key="4">
    <source>
        <dbReference type="EMBL" id="NEW72676.1"/>
    </source>
</evidence>
<dbReference type="Proteomes" id="UP000476310">
    <property type="component" value="Unassembled WGS sequence"/>
</dbReference>
<dbReference type="InterPro" id="IPR011008">
    <property type="entry name" value="Dimeric_a/b-barrel"/>
</dbReference>
<dbReference type="Pfam" id="PF00106">
    <property type="entry name" value="adh_short"/>
    <property type="match status" value="1"/>
</dbReference>
<dbReference type="SUPFAM" id="SSF54909">
    <property type="entry name" value="Dimeric alpha+beta barrel"/>
    <property type="match status" value="1"/>
</dbReference>
<dbReference type="InterPro" id="IPR002347">
    <property type="entry name" value="SDR_fam"/>
</dbReference>
<dbReference type="PANTHER" id="PTHR43391:SF26">
    <property type="entry name" value="BLL7251 PROTEIN"/>
    <property type="match status" value="1"/>
</dbReference>
<dbReference type="CDD" id="cd05233">
    <property type="entry name" value="SDR_c"/>
    <property type="match status" value="1"/>
</dbReference>
<dbReference type="InterPro" id="IPR007138">
    <property type="entry name" value="ABM_dom"/>
</dbReference>
<evidence type="ECO:0000256" key="2">
    <source>
        <dbReference type="ARBA" id="ARBA00023002"/>
    </source>
</evidence>
<dbReference type="InterPro" id="IPR036291">
    <property type="entry name" value="NAD(P)-bd_dom_sf"/>
</dbReference>
<dbReference type="SUPFAM" id="SSF51735">
    <property type="entry name" value="NAD(P)-binding Rossmann-fold domains"/>
    <property type="match status" value="1"/>
</dbReference>
<proteinExistence type="inferred from homology"/>
<dbReference type="PROSITE" id="PS51725">
    <property type="entry name" value="ABM"/>
    <property type="match status" value="1"/>
</dbReference>
<dbReference type="Gene3D" id="3.30.70.100">
    <property type="match status" value="1"/>
</dbReference>
<organism evidence="4 5">
    <name type="scientific">Streptomyces rhizosphaericus</name>
    <dbReference type="NCBI Taxonomy" id="114699"/>
    <lineage>
        <taxon>Bacteria</taxon>
        <taxon>Bacillati</taxon>
        <taxon>Actinomycetota</taxon>
        <taxon>Actinomycetes</taxon>
        <taxon>Kitasatosporales</taxon>
        <taxon>Streptomycetaceae</taxon>
        <taxon>Streptomyces</taxon>
        <taxon>Streptomyces violaceusniger group</taxon>
    </lineage>
</organism>
<protein>
    <submittedName>
        <fullName evidence="4">SDR family NAD(P)-dependent oxidoreductase</fullName>
    </submittedName>
</protein>
<comment type="similarity">
    <text evidence="1">Belongs to the short-chain dehydrogenases/reductases (SDR) family.</text>
</comment>
<reference evidence="4" key="1">
    <citation type="submission" date="2020-02" db="EMBL/GenBank/DDBJ databases">
        <title>A new Streptomyces sp. for controlling soil-borne diseases.</title>
        <authorList>
            <person name="Li X."/>
            <person name="Tian Y."/>
            <person name="Gao K."/>
        </authorList>
    </citation>
    <scope>NUCLEOTIDE SEQUENCE [LARGE SCALE GENOMIC DNA]</scope>
    <source>
        <strain evidence="4">0250</strain>
    </source>
</reference>
<dbReference type="Pfam" id="PF03992">
    <property type="entry name" value="ABM"/>
    <property type="match status" value="1"/>
</dbReference>
<dbReference type="AlphaFoldDB" id="A0A6G4AGW0"/>
<sequence length="365" mass="38721">MELENAVVVVIGGGEGIGAAGAIALAAAGAWVVVADIDARAAEMTALDITQTGGQALHVACDISRAADLARLHRTTTENFGAVDLVWAHAGRAVAGRLEKVGIEEWAGLMDLNCGGVVRTFLEFGPPMIDRGHGQLVITSSSLALFPDQVPIAAPYVLTKSALVGLARSLRAYLEPTGVGVTLLCPDATHTRHATEVPLIGLDRTAFDAELDTAKLDKPEDVADALVAALRQGDFFVSLTPDVGTRMLDDVHRLTGAPRSSRALVMSGCLRVNPRHHDRVAAAMTQVVAESRKEPDNLAYAWSADLDQPGVFHLFEHWSTREGLERHAASTHGQAFLDLLKEVGPVEADLHTHEVGATQSLTLPD</sequence>